<evidence type="ECO:0000313" key="2">
    <source>
        <dbReference type="Proteomes" id="UP000799118"/>
    </source>
</evidence>
<accession>A0A6A4GZZ7</accession>
<sequence>MAKKTNQFINLEAQVDSDKELSDDEDLIDSGTCSACSIDADCHRSLPPAPLLLSSSSTTSLTAAPSPGPSFLLQLVGQIHTSTSKKFFPEAGHNQEPEDGNGVKNPAYAKSLVLCTEDWGLWWVKCKPSQEYFLIYELMMKH</sequence>
<proteinExistence type="predicted"/>
<reference evidence="1" key="1">
    <citation type="journal article" date="2019" name="Environ. Microbiol.">
        <title>Fungal ecological strategies reflected in gene transcription - a case study of two litter decomposers.</title>
        <authorList>
            <person name="Barbi F."/>
            <person name="Kohler A."/>
            <person name="Barry K."/>
            <person name="Baskaran P."/>
            <person name="Daum C."/>
            <person name="Fauchery L."/>
            <person name="Ihrmark K."/>
            <person name="Kuo A."/>
            <person name="LaButti K."/>
            <person name="Lipzen A."/>
            <person name="Morin E."/>
            <person name="Grigoriev I.V."/>
            <person name="Henrissat B."/>
            <person name="Lindahl B."/>
            <person name="Martin F."/>
        </authorList>
    </citation>
    <scope>NUCLEOTIDE SEQUENCE</scope>
    <source>
        <strain evidence="1">JB14</strain>
    </source>
</reference>
<dbReference type="Proteomes" id="UP000799118">
    <property type="component" value="Unassembled WGS sequence"/>
</dbReference>
<gene>
    <name evidence="1" type="ORF">BT96DRAFT_1001805</name>
</gene>
<dbReference type="AlphaFoldDB" id="A0A6A4GZZ7"/>
<protein>
    <submittedName>
        <fullName evidence="1">Uncharacterized protein</fullName>
    </submittedName>
</protein>
<name>A0A6A4GZZ7_9AGAR</name>
<evidence type="ECO:0000313" key="1">
    <source>
        <dbReference type="EMBL" id="KAE9390968.1"/>
    </source>
</evidence>
<organism evidence="1 2">
    <name type="scientific">Gymnopus androsaceus JB14</name>
    <dbReference type="NCBI Taxonomy" id="1447944"/>
    <lineage>
        <taxon>Eukaryota</taxon>
        <taxon>Fungi</taxon>
        <taxon>Dikarya</taxon>
        <taxon>Basidiomycota</taxon>
        <taxon>Agaricomycotina</taxon>
        <taxon>Agaricomycetes</taxon>
        <taxon>Agaricomycetidae</taxon>
        <taxon>Agaricales</taxon>
        <taxon>Marasmiineae</taxon>
        <taxon>Omphalotaceae</taxon>
        <taxon>Gymnopus</taxon>
    </lineage>
</organism>
<dbReference type="EMBL" id="ML769640">
    <property type="protein sequence ID" value="KAE9390968.1"/>
    <property type="molecule type" value="Genomic_DNA"/>
</dbReference>
<keyword evidence="2" id="KW-1185">Reference proteome</keyword>